<comment type="subcellular location">
    <subcellularLocation>
        <location evidence="1">Membrane</location>
        <topology evidence="1">Multi-pass membrane protein</topology>
    </subcellularLocation>
</comment>
<keyword evidence="3 5" id="KW-1133">Transmembrane helix</keyword>
<dbReference type="AlphaFoldDB" id="R7H1U0"/>
<feature type="transmembrane region" description="Helical" evidence="5">
    <location>
        <begin position="20"/>
        <end position="51"/>
    </location>
</feature>
<feature type="transmembrane region" description="Helical" evidence="5">
    <location>
        <begin position="311"/>
        <end position="331"/>
    </location>
</feature>
<evidence type="ECO:0000256" key="3">
    <source>
        <dbReference type="ARBA" id="ARBA00022989"/>
    </source>
</evidence>
<feature type="transmembrane region" description="Helical" evidence="5">
    <location>
        <begin position="227"/>
        <end position="246"/>
    </location>
</feature>
<keyword evidence="2 5" id="KW-0812">Transmembrane</keyword>
<gene>
    <name evidence="7" type="ORF">BN741_01550</name>
</gene>
<feature type="transmembrane region" description="Helical" evidence="5">
    <location>
        <begin position="365"/>
        <end position="384"/>
    </location>
</feature>
<dbReference type="GO" id="GO:0016020">
    <property type="term" value="C:membrane"/>
    <property type="evidence" value="ECO:0007669"/>
    <property type="project" value="UniProtKB-SubCell"/>
</dbReference>
<evidence type="ECO:0000256" key="2">
    <source>
        <dbReference type="ARBA" id="ARBA00022692"/>
    </source>
</evidence>
<comment type="caution">
    <text evidence="7">The sequence shown here is derived from an EMBL/GenBank/DDBJ whole genome shotgun (WGS) entry which is preliminary data.</text>
</comment>
<proteinExistence type="predicted"/>
<evidence type="ECO:0000256" key="1">
    <source>
        <dbReference type="ARBA" id="ARBA00004141"/>
    </source>
</evidence>
<sequence length="392" mass="45044">MLNYLLILGLDIKKNFLFYFLAFCLISSSLVIIPHGILLYMIGLVTIFAYAFKYNAISQNKKISPFFIFTIACLLSSIASGLFDFRLITFIITVWCCTPLMESRKVYDFREKYLKYVLLMFPLISLVSLWCFYRGINYYQTEDVGQGLDFSAIFPHPLWLGAAVGLANVVLCWQIFEAKKNLKKVILILLLILSLYVSIISASRSALISSLLVMLLYIFLRTRKIKHILCSLSVAILLGTVFFPFLSSGAQRMMFKNEQSEGKYGSRTEIWQDGFNHFGDEPIFGSGFGTKYVGEQKQIGRLESGSGWLSVLFQTGIVGFVSLLFILLNATKNIRYILRNHNSHLYLVAFMFLCFHSLFEGYILTSGYYLCVLFWMLLGYIYSYNKYRISYV</sequence>
<evidence type="ECO:0000256" key="5">
    <source>
        <dbReference type="SAM" id="Phobius"/>
    </source>
</evidence>
<organism evidence="7 8">
    <name type="scientific">Leyella stercorea CAG:629</name>
    <dbReference type="NCBI Taxonomy" id="1263103"/>
    <lineage>
        <taxon>Bacteria</taxon>
        <taxon>Pseudomonadati</taxon>
        <taxon>Bacteroidota</taxon>
        <taxon>Bacteroidia</taxon>
        <taxon>Bacteroidales</taxon>
        <taxon>Prevotellaceae</taxon>
        <taxon>Leyella</taxon>
    </lineage>
</organism>
<dbReference type="InterPro" id="IPR051533">
    <property type="entry name" value="WaaL-like"/>
</dbReference>
<name>R7H1U0_9BACT</name>
<protein>
    <recommendedName>
        <fullName evidence="6">O-antigen ligase-related domain-containing protein</fullName>
    </recommendedName>
</protein>
<feature type="domain" description="O-antigen ligase-related" evidence="6">
    <location>
        <begin position="189"/>
        <end position="323"/>
    </location>
</feature>
<evidence type="ECO:0000256" key="4">
    <source>
        <dbReference type="ARBA" id="ARBA00023136"/>
    </source>
</evidence>
<keyword evidence="4 5" id="KW-0472">Membrane</keyword>
<feature type="transmembrane region" description="Helical" evidence="5">
    <location>
        <begin position="113"/>
        <end position="136"/>
    </location>
</feature>
<evidence type="ECO:0000259" key="6">
    <source>
        <dbReference type="Pfam" id="PF04932"/>
    </source>
</evidence>
<dbReference type="PANTHER" id="PTHR37422">
    <property type="entry name" value="TEICHURONIC ACID BIOSYNTHESIS PROTEIN TUAE"/>
    <property type="match status" value="1"/>
</dbReference>
<feature type="transmembrane region" description="Helical" evidence="5">
    <location>
        <begin position="63"/>
        <end position="79"/>
    </location>
</feature>
<dbReference type="EMBL" id="CBIT010000172">
    <property type="protein sequence ID" value="CDE33300.1"/>
    <property type="molecule type" value="Genomic_DNA"/>
</dbReference>
<feature type="transmembrane region" description="Helical" evidence="5">
    <location>
        <begin position="182"/>
        <end position="199"/>
    </location>
</feature>
<dbReference type="InterPro" id="IPR007016">
    <property type="entry name" value="O-antigen_ligase-rel_domated"/>
</dbReference>
<accession>R7H1U0</accession>
<evidence type="ECO:0000313" key="7">
    <source>
        <dbReference type="EMBL" id="CDE33300.1"/>
    </source>
</evidence>
<evidence type="ECO:0000313" key="8">
    <source>
        <dbReference type="Proteomes" id="UP000018072"/>
    </source>
</evidence>
<dbReference type="STRING" id="1263103.BN741_01550"/>
<dbReference type="Pfam" id="PF04932">
    <property type="entry name" value="Wzy_C"/>
    <property type="match status" value="1"/>
</dbReference>
<feature type="transmembrane region" description="Helical" evidence="5">
    <location>
        <begin position="343"/>
        <end position="359"/>
    </location>
</feature>
<dbReference type="PANTHER" id="PTHR37422:SF13">
    <property type="entry name" value="LIPOPOLYSACCHARIDE BIOSYNTHESIS PROTEIN PA4999-RELATED"/>
    <property type="match status" value="1"/>
</dbReference>
<feature type="transmembrane region" description="Helical" evidence="5">
    <location>
        <begin position="205"/>
        <end position="220"/>
    </location>
</feature>
<feature type="transmembrane region" description="Helical" evidence="5">
    <location>
        <begin position="156"/>
        <end position="175"/>
    </location>
</feature>
<reference evidence="7" key="1">
    <citation type="submission" date="2012-11" db="EMBL/GenBank/DDBJ databases">
        <title>Dependencies among metagenomic species, viruses, plasmids and units of genetic variation.</title>
        <authorList>
            <person name="Nielsen H.B."/>
            <person name="Almeida M."/>
            <person name="Juncker A.S."/>
            <person name="Rasmussen S."/>
            <person name="Li J."/>
            <person name="Sunagawa S."/>
            <person name="Plichta D."/>
            <person name="Gautier L."/>
            <person name="Le Chatelier E."/>
            <person name="Peletier E."/>
            <person name="Bonde I."/>
            <person name="Nielsen T."/>
            <person name="Manichanh C."/>
            <person name="Arumugam M."/>
            <person name="Batto J."/>
            <person name="Santos M.B.Q.D."/>
            <person name="Blom N."/>
            <person name="Borruel N."/>
            <person name="Burgdorf K.S."/>
            <person name="Boumezbeur F."/>
            <person name="Casellas F."/>
            <person name="Dore J."/>
            <person name="Guarner F."/>
            <person name="Hansen T."/>
            <person name="Hildebrand F."/>
            <person name="Kaas R.S."/>
            <person name="Kennedy S."/>
            <person name="Kristiansen K."/>
            <person name="Kultima J.R."/>
            <person name="Leonard P."/>
            <person name="Levenez F."/>
            <person name="Lund O."/>
            <person name="Moumen B."/>
            <person name="Le Paslier D."/>
            <person name="Pons N."/>
            <person name="Pedersen O."/>
            <person name="Prifti E."/>
            <person name="Qin J."/>
            <person name="Raes J."/>
            <person name="Tap J."/>
            <person name="Tims S."/>
            <person name="Ussery D.W."/>
            <person name="Yamada T."/>
            <person name="MetaHit consortium"/>
            <person name="Renault P."/>
            <person name="Sicheritz-Ponten T."/>
            <person name="Bork P."/>
            <person name="Wang J."/>
            <person name="Brunak S."/>
            <person name="Ehrlich S.D."/>
        </authorList>
    </citation>
    <scope>NUCLEOTIDE SEQUENCE [LARGE SCALE GENOMIC DNA]</scope>
</reference>
<dbReference type="Proteomes" id="UP000018072">
    <property type="component" value="Unassembled WGS sequence"/>
</dbReference>